<evidence type="ECO:0000313" key="3">
    <source>
        <dbReference type="Proteomes" id="UP000638263"/>
    </source>
</evidence>
<keyword evidence="3" id="KW-1185">Reference proteome</keyword>
<proteinExistence type="predicted"/>
<accession>A0A917VVM4</accession>
<comment type="caution">
    <text evidence="2">The sequence shown here is derived from an EMBL/GenBank/DDBJ whole genome shotgun (WGS) entry which is preliminary data.</text>
</comment>
<evidence type="ECO:0000256" key="1">
    <source>
        <dbReference type="SAM" id="MobiDB-lite"/>
    </source>
</evidence>
<organism evidence="2 3">
    <name type="scientific">Nocardia jinanensis</name>
    <dbReference type="NCBI Taxonomy" id="382504"/>
    <lineage>
        <taxon>Bacteria</taxon>
        <taxon>Bacillati</taxon>
        <taxon>Actinomycetota</taxon>
        <taxon>Actinomycetes</taxon>
        <taxon>Mycobacteriales</taxon>
        <taxon>Nocardiaceae</taxon>
        <taxon>Nocardia</taxon>
    </lineage>
</organism>
<dbReference type="AlphaFoldDB" id="A0A917VVM4"/>
<gene>
    <name evidence="2" type="ORF">GCM10011588_47830</name>
</gene>
<reference evidence="2" key="1">
    <citation type="journal article" date="2014" name="Int. J. Syst. Evol. Microbiol.">
        <title>Complete genome sequence of Corynebacterium casei LMG S-19264T (=DSM 44701T), isolated from a smear-ripened cheese.</title>
        <authorList>
            <consortium name="US DOE Joint Genome Institute (JGI-PGF)"/>
            <person name="Walter F."/>
            <person name="Albersmeier A."/>
            <person name="Kalinowski J."/>
            <person name="Ruckert C."/>
        </authorList>
    </citation>
    <scope>NUCLEOTIDE SEQUENCE</scope>
    <source>
        <strain evidence="2">CGMCC 4.3508</strain>
    </source>
</reference>
<dbReference type="EMBL" id="BMMH01000011">
    <property type="protein sequence ID" value="GGL27455.1"/>
    <property type="molecule type" value="Genomic_DNA"/>
</dbReference>
<name>A0A917VVM4_9NOCA</name>
<dbReference type="Proteomes" id="UP000638263">
    <property type="component" value="Unassembled WGS sequence"/>
</dbReference>
<sequence length="84" mass="8912">MPARPVSTNVKHDRTGPGRFGGTPPVRRVADGRRASAECFGYPDAGPGGESGPVRPAPRRAGPLGSPAYRVSRAYAQNRVRYPP</sequence>
<reference evidence="2" key="2">
    <citation type="submission" date="2020-09" db="EMBL/GenBank/DDBJ databases">
        <authorList>
            <person name="Sun Q."/>
            <person name="Zhou Y."/>
        </authorList>
    </citation>
    <scope>NUCLEOTIDE SEQUENCE</scope>
    <source>
        <strain evidence="2">CGMCC 4.3508</strain>
    </source>
</reference>
<protein>
    <submittedName>
        <fullName evidence="2">Uncharacterized protein</fullName>
    </submittedName>
</protein>
<feature type="region of interest" description="Disordered" evidence="1">
    <location>
        <begin position="1"/>
        <end position="66"/>
    </location>
</feature>
<evidence type="ECO:0000313" key="2">
    <source>
        <dbReference type="EMBL" id="GGL27455.1"/>
    </source>
</evidence>